<feature type="domain" description="Ppx/GppA phosphatase N-terminal" evidence="6">
    <location>
        <begin position="59"/>
        <end position="334"/>
    </location>
</feature>
<comment type="caution">
    <text evidence="8">The sequence shown here is derived from an EMBL/GenBank/DDBJ whole genome shotgun (WGS) entry which is preliminary data.</text>
</comment>
<evidence type="ECO:0000313" key="8">
    <source>
        <dbReference type="EMBL" id="RDV01822.1"/>
    </source>
</evidence>
<dbReference type="EMBL" id="QRGO01000002">
    <property type="protein sequence ID" value="RDV01822.1"/>
    <property type="molecule type" value="Genomic_DNA"/>
</dbReference>
<dbReference type="Gene3D" id="3.30.420.40">
    <property type="match status" value="1"/>
</dbReference>
<keyword evidence="9" id="KW-1185">Reference proteome</keyword>
<dbReference type="InterPro" id="IPR022371">
    <property type="entry name" value="Exopolyphosphatase"/>
</dbReference>
<dbReference type="GO" id="GO:0004309">
    <property type="term" value="F:exopolyphosphatase activity"/>
    <property type="evidence" value="ECO:0007669"/>
    <property type="project" value="UniProtKB-EC"/>
</dbReference>
<dbReference type="InterPro" id="IPR043129">
    <property type="entry name" value="ATPase_NBD"/>
</dbReference>
<keyword evidence="3 8" id="KW-0378">Hydrolase</keyword>
<evidence type="ECO:0000259" key="6">
    <source>
        <dbReference type="Pfam" id="PF02541"/>
    </source>
</evidence>
<dbReference type="SUPFAM" id="SSF109604">
    <property type="entry name" value="HD-domain/PDEase-like"/>
    <property type="match status" value="1"/>
</dbReference>
<dbReference type="AlphaFoldDB" id="A0A371B2R0"/>
<dbReference type="OrthoDB" id="3698573at2"/>
<dbReference type="GO" id="GO:0006793">
    <property type="term" value="P:phosphorus metabolic process"/>
    <property type="evidence" value="ECO:0007669"/>
    <property type="project" value="InterPro"/>
</dbReference>
<protein>
    <recommendedName>
        <fullName evidence="2">exopolyphosphatase</fullName>
        <ecNumber evidence="2">3.6.1.11</ecNumber>
    </recommendedName>
</protein>
<dbReference type="Pfam" id="PF21697">
    <property type="entry name" value="Ppx_C"/>
    <property type="match status" value="1"/>
</dbReference>
<evidence type="ECO:0000256" key="2">
    <source>
        <dbReference type="ARBA" id="ARBA00012451"/>
    </source>
</evidence>
<comment type="catalytic activity">
    <reaction evidence="4">
        <text>[phosphate](n) + H2O = [phosphate](n-1) + phosphate + H(+)</text>
        <dbReference type="Rhea" id="RHEA:21528"/>
        <dbReference type="Rhea" id="RHEA-COMP:9859"/>
        <dbReference type="Rhea" id="RHEA-COMP:14279"/>
        <dbReference type="ChEBI" id="CHEBI:15377"/>
        <dbReference type="ChEBI" id="CHEBI:15378"/>
        <dbReference type="ChEBI" id="CHEBI:16838"/>
        <dbReference type="ChEBI" id="CHEBI:43474"/>
        <dbReference type="EC" id="3.6.1.11"/>
    </reaction>
</comment>
<dbReference type="EC" id="3.6.1.11" evidence="2"/>
<feature type="region of interest" description="Disordered" evidence="5">
    <location>
        <begin position="1"/>
        <end position="35"/>
    </location>
</feature>
<dbReference type="Gene3D" id="1.10.3210.10">
    <property type="entry name" value="Hypothetical protein af1432"/>
    <property type="match status" value="1"/>
</dbReference>
<feature type="domain" description="Exopolyphosphatase C-terminal" evidence="7">
    <location>
        <begin position="343"/>
        <end position="525"/>
    </location>
</feature>
<dbReference type="PANTHER" id="PTHR30005:SF0">
    <property type="entry name" value="RETROGRADE REGULATION PROTEIN 2"/>
    <property type="match status" value="1"/>
</dbReference>
<evidence type="ECO:0000313" key="9">
    <source>
        <dbReference type="Proteomes" id="UP000263993"/>
    </source>
</evidence>
<dbReference type="InterPro" id="IPR050273">
    <property type="entry name" value="GppA/Ppx_hydrolase"/>
</dbReference>
<organism evidence="8 9">
    <name type="scientific">Undibacter mobilis</name>
    <dbReference type="NCBI Taxonomy" id="2292256"/>
    <lineage>
        <taxon>Bacteria</taxon>
        <taxon>Pseudomonadati</taxon>
        <taxon>Pseudomonadota</taxon>
        <taxon>Alphaproteobacteria</taxon>
        <taxon>Hyphomicrobiales</taxon>
        <taxon>Nitrobacteraceae</taxon>
        <taxon>Undibacter</taxon>
    </lineage>
</organism>
<dbReference type="SUPFAM" id="SSF53067">
    <property type="entry name" value="Actin-like ATPase domain"/>
    <property type="match status" value="2"/>
</dbReference>
<accession>A0A371B2R0</accession>
<evidence type="ECO:0000256" key="1">
    <source>
        <dbReference type="ARBA" id="ARBA00007125"/>
    </source>
</evidence>
<dbReference type="InterPro" id="IPR003695">
    <property type="entry name" value="Ppx_GppA_N"/>
</dbReference>
<evidence type="ECO:0000256" key="4">
    <source>
        <dbReference type="ARBA" id="ARBA00047607"/>
    </source>
</evidence>
<reference evidence="9" key="1">
    <citation type="submission" date="2018-08" db="EMBL/GenBank/DDBJ databases">
        <authorList>
            <person name="Kim S.-J."/>
            <person name="Jung G.-Y."/>
        </authorList>
    </citation>
    <scope>NUCLEOTIDE SEQUENCE [LARGE SCALE GENOMIC DNA]</scope>
    <source>
        <strain evidence="9">GY_H</strain>
    </source>
</reference>
<dbReference type="NCBIfam" id="TIGR03706">
    <property type="entry name" value="exo_poly_only"/>
    <property type="match status" value="1"/>
</dbReference>
<evidence type="ECO:0000256" key="5">
    <source>
        <dbReference type="SAM" id="MobiDB-lite"/>
    </source>
</evidence>
<dbReference type="CDD" id="cd24052">
    <property type="entry name" value="ASKHA_NBD_HpPPX-GppA-like"/>
    <property type="match status" value="1"/>
</dbReference>
<dbReference type="Gene3D" id="3.30.420.150">
    <property type="entry name" value="Exopolyphosphatase. Domain 2"/>
    <property type="match status" value="1"/>
</dbReference>
<sequence length="529" mass="57989">MVNRSRTPRRAASSAASSKARKAIKSARKTESVKGRLDHGPAIAVIDVGSNSVRLVIYEGLTRSPTPIFNEKVLAGLGRQVQTTGLLAQDAIDTALRALVRFKALCDIQHVRTIYPIATAACRDARNGRAFISAAERILGSKIEILSGKREAQLTAFGVVSGIHKPDGIVGDLGGGSLELVDVRGASVRRGLTLPLGGLALQDLTGRSIKKAEKLVEQAFSDLDIMNAGTGRTFYAVGGTWRALARLHMWQTGYPFHVMHNYRISAREALEFSRLVHRVDTETLSKIEVVNSARRPLLPYAALVLENLVRSLRPKDVIISAMGVREGLLYSLLDAPERARDPLISAAADLNVLRSRAPRHGEELIEWTDRFIASSGLDETGEEQRLRHAACLLADIGWRAHPDYRGEQAMNIIAHGPFVAIDHPSRTYIALSVFLRHTGLNEEELPSRIRELATPYILDRARVLGAAMRVAYILTAGQDGVLPHVPLRVVRGKLVLKLTGPYAKLFTERVSGRMRQLARLIGREAVVET</sequence>
<evidence type="ECO:0000259" key="7">
    <source>
        <dbReference type="Pfam" id="PF21697"/>
    </source>
</evidence>
<proteinExistence type="inferred from homology"/>
<name>A0A371B2R0_9BRAD</name>
<gene>
    <name evidence="8" type="primary">ppx</name>
    <name evidence="8" type="ORF">DXH78_14410</name>
</gene>
<dbReference type="PANTHER" id="PTHR30005">
    <property type="entry name" value="EXOPOLYPHOSPHATASE"/>
    <property type="match status" value="1"/>
</dbReference>
<dbReference type="InterPro" id="IPR048951">
    <property type="entry name" value="Ppx_C"/>
</dbReference>
<evidence type="ECO:0000256" key="3">
    <source>
        <dbReference type="ARBA" id="ARBA00022801"/>
    </source>
</evidence>
<comment type="similarity">
    <text evidence="1">Belongs to the GppA/Ppx family.</text>
</comment>
<dbReference type="Pfam" id="PF02541">
    <property type="entry name" value="Ppx-GppA"/>
    <property type="match status" value="1"/>
</dbReference>
<dbReference type="Proteomes" id="UP000263993">
    <property type="component" value="Unassembled WGS sequence"/>
</dbReference>